<protein>
    <recommendedName>
        <fullName evidence="4">Outer membrane protein assembly factor BamB</fullName>
    </recommendedName>
</protein>
<keyword evidence="4" id="KW-0449">Lipoprotein</keyword>
<sequence length="395" mass="42279">MMVLKRWLGAFAAVAFLAACSSTEGPTYAELTNITPEVNGSVVWESKVGSGSEGHYSRLTPAIQDDVIYAADRHGLVVAMNAANGNRIWTQRLGGRTGILNRWFRGESARISGITAAGSLLFIGSENGTITALNSDDGEVVWEQKVPGEVLAAPAVGEGRVISHLGSGYIVSLSARTGELQWTHEEEVSLLSLRGVSQPVISSGGVIFGTATGKAVVLLSATGQLAWEERLATPSGATELERLVDIDGSPLVIGGSFYMSAFNGELVSLDLRSGEAVWKQNHGAWRSPVQAGTRIALVNQDSHLLSIDRSNGIELWRNTDLFNRSLTEPAVMGTYLVSGDRFGYVHWFNRTNGRLVGRLELDEDVAIQGAVQVAGENLIVQDANGKIYAISQQAR</sequence>
<dbReference type="InterPro" id="IPR002372">
    <property type="entry name" value="PQQ_rpt_dom"/>
</dbReference>
<dbReference type="Proteomes" id="UP000286934">
    <property type="component" value="Unassembled WGS sequence"/>
</dbReference>
<gene>
    <name evidence="4 7" type="primary">bamB</name>
    <name evidence="7" type="ORF">CWE13_05600</name>
</gene>
<evidence type="ECO:0000313" key="7">
    <source>
        <dbReference type="EMBL" id="RUO37433.1"/>
    </source>
</evidence>
<dbReference type="PANTHER" id="PTHR34512:SF30">
    <property type="entry name" value="OUTER MEMBRANE PROTEIN ASSEMBLY FACTOR BAMB"/>
    <property type="match status" value="1"/>
</dbReference>
<dbReference type="RefSeq" id="WP_126806665.1">
    <property type="nucleotide sequence ID" value="NZ_PIPP01000002.1"/>
</dbReference>
<keyword evidence="2 4" id="KW-0472">Membrane</keyword>
<evidence type="ECO:0000256" key="2">
    <source>
        <dbReference type="ARBA" id="ARBA00023136"/>
    </source>
</evidence>
<keyword evidence="8" id="KW-1185">Reference proteome</keyword>
<dbReference type="InterPro" id="IPR017687">
    <property type="entry name" value="BamB"/>
</dbReference>
<dbReference type="SMART" id="SM00564">
    <property type="entry name" value="PQQ"/>
    <property type="match status" value="7"/>
</dbReference>
<dbReference type="SUPFAM" id="SSF50998">
    <property type="entry name" value="Quinoprotein alcohol dehydrogenase-like"/>
    <property type="match status" value="1"/>
</dbReference>
<dbReference type="PROSITE" id="PS51257">
    <property type="entry name" value="PROKAR_LIPOPROTEIN"/>
    <property type="match status" value="1"/>
</dbReference>
<comment type="caution">
    <text evidence="7">The sequence shown here is derived from an EMBL/GenBank/DDBJ whole genome shotgun (WGS) entry which is preliminary data.</text>
</comment>
<dbReference type="GO" id="GO:0009279">
    <property type="term" value="C:cell outer membrane"/>
    <property type="evidence" value="ECO:0007669"/>
    <property type="project" value="UniProtKB-SubCell"/>
</dbReference>
<feature type="signal peptide" evidence="5">
    <location>
        <begin position="1"/>
        <end position="29"/>
    </location>
</feature>
<evidence type="ECO:0000256" key="4">
    <source>
        <dbReference type="HAMAP-Rule" id="MF_00923"/>
    </source>
</evidence>
<feature type="domain" description="Pyrrolo-quinoline quinone repeat" evidence="6">
    <location>
        <begin position="39"/>
        <end position="96"/>
    </location>
</feature>
<comment type="function">
    <text evidence="4">Part of the outer membrane protein assembly complex, which is involved in assembly and insertion of beta-barrel proteins into the outer membrane.</text>
</comment>
<proteinExistence type="inferred from homology"/>
<name>A0A432WUJ0_9GAMM</name>
<comment type="subcellular location">
    <subcellularLocation>
        <location evidence="4">Cell outer membrane</location>
        <topology evidence="4">Lipid-anchor</topology>
    </subcellularLocation>
</comment>
<keyword evidence="4" id="KW-0564">Palmitate</keyword>
<evidence type="ECO:0000313" key="8">
    <source>
        <dbReference type="Proteomes" id="UP000286934"/>
    </source>
</evidence>
<dbReference type="Gene3D" id="2.130.10.10">
    <property type="entry name" value="YVTN repeat-like/Quinoprotein amine dehydrogenase"/>
    <property type="match status" value="1"/>
</dbReference>
<dbReference type="HAMAP" id="MF_00923">
    <property type="entry name" value="OM_assembly_BamB"/>
    <property type="match status" value="1"/>
</dbReference>
<dbReference type="InterPro" id="IPR018391">
    <property type="entry name" value="PQQ_b-propeller_rpt"/>
</dbReference>
<evidence type="ECO:0000256" key="3">
    <source>
        <dbReference type="ARBA" id="ARBA00023237"/>
    </source>
</evidence>
<dbReference type="GO" id="GO:0051205">
    <property type="term" value="P:protein insertion into membrane"/>
    <property type="evidence" value="ECO:0007669"/>
    <property type="project" value="UniProtKB-UniRule"/>
</dbReference>
<feature type="domain" description="Pyrrolo-quinoline quinone repeat" evidence="6">
    <location>
        <begin position="112"/>
        <end position="317"/>
    </location>
</feature>
<feature type="chain" id="PRO_5019596268" description="Outer membrane protein assembly factor BamB" evidence="5">
    <location>
        <begin position="30"/>
        <end position="395"/>
    </location>
</feature>
<comment type="similarity">
    <text evidence="4">Belongs to the BamB family.</text>
</comment>
<evidence type="ECO:0000256" key="5">
    <source>
        <dbReference type="SAM" id="SignalP"/>
    </source>
</evidence>
<dbReference type="GO" id="GO:0043165">
    <property type="term" value="P:Gram-negative-bacterium-type cell outer membrane assembly"/>
    <property type="evidence" value="ECO:0007669"/>
    <property type="project" value="UniProtKB-UniRule"/>
</dbReference>
<reference evidence="8" key="1">
    <citation type="journal article" date="2018" name="Front. Microbiol.">
        <title>Genome-Based Analysis Reveals the Taxonomy and Diversity of the Family Idiomarinaceae.</title>
        <authorList>
            <person name="Liu Y."/>
            <person name="Lai Q."/>
            <person name="Shao Z."/>
        </authorList>
    </citation>
    <scope>NUCLEOTIDE SEQUENCE [LARGE SCALE GENOMIC DNA]</scope>
    <source>
        <strain evidence="8">AIS</strain>
    </source>
</reference>
<dbReference type="InterPro" id="IPR011047">
    <property type="entry name" value="Quinoprotein_ADH-like_sf"/>
</dbReference>
<dbReference type="NCBIfam" id="TIGR03300">
    <property type="entry name" value="assembly_YfgL"/>
    <property type="match status" value="1"/>
</dbReference>
<evidence type="ECO:0000256" key="1">
    <source>
        <dbReference type="ARBA" id="ARBA00022729"/>
    </source>
</evidence>
<dbReference type="EMBL" id="PIPP01000002">
    <property type="protein sequence ID" value="RUO37433.1"/>
    <property type="molecule type" value="Genomic_DNA"/>
</dbReference>
<evidence type="ECO:0000259" key="6">
    <source>
        <dbReference type="Pfam" id="PF13360"/>
    </source>
</evidence>
<dbReference type="OrthoDB" id="5173551at2"/>
<accession>A0A432WUJ0</accession>
<organism evidence="7 8">
    <name type="scientific">Aliidiomarina shirensis</name>
    <dbReference type="NCBI Taxonomy" id="1048642"/>
    <lineage>
        <taxon>Bacteria</taxon>
        <taxon>Pseudomonadati</taxon>
        <taxon>Pseudomonadota</taxon>
        <taxon>Gammaproteobacteria</taxon>
        <taxon>Alteromonadales</taxon>
        <taxon>Idiomarinaceae</taxon>
        <taxon>Aliidiomarina</taxon>
    </lineage>
</organism>
<dbReference type="AlphaFoldDB" id="A0A432WUJ0"/>
<keyword evidence="1 4" id="KW-0732">Signal</keyword>
<dbReference type="InterPro" id="IPR015943">
    <property type="entry name" value="WD40/YVTN_repeat-like_dom_sf"/>
</dbReference>
<dbReference type="PANTHER" id="PTHR34512">
    <property type="entry name" value="CELL SURFACE PROTEIN"/>
    <property type="match status" value="1"/>
</dbReference>
<keyword evidence="3 4" id="KW-0998">Cell outer membrane</keyword>
<comment type="subunit">
    <text evidence="4">Part of the Bam complex.</text>
</comment>
<dbReference type="Pfam" id="PF13360">
    <property type="entry name" value="PQQ_2"/>
    <property type="match status" value="2"/>
</dbReference>